<reference evidence="2" key="1">
    <citation type="journal article" date="2013" name="Nature">
        <title>Pan genome of the phytoplankton Emiliania underpins its global distribution.</title>
        <authorList>
            <person name="Read B.A."/>
            <person name="Kegel J."/>
            <person name="Klute M.J."/>
            <person name="Kuo A."/>
            <person name="Lefebvre S.C."/>
            <person name="Maumus F."/>
            <person name="Mayer C."/>
            <person name="Miller J."/>
            <person name="Monier A."/>
            <person name="Salamov A."/>
            <person name="Young J."/>
            <person name="Aguilar M."/>
            <person name="Claverie J.M."/>
            <person name="Frickenhaus S."/>
            <person name="Gonzalez K."/>
            <person name="Herman E.K."/>
            <person name="Lin Y.C."/>
            <person name="Napier J."/>
            <person name="Ogata H."/>
            <person name="Sarno A.F."/>
            <person name="Shmutz J."/>
            <person name="Schroeder D."/>
            <person name="de Vargas C."/>
            <person name="Verret F."/>
            <person name="von Dassow P."/>
            <person name="Valentin K."/>
            <person name="Van de Peer Y."/>
            <person name="Wheeler G."/>
            <person name="Dacks J.B."/>
            <person name="Delwiche C.F."/>
            <person name="Dyhrman S.T."/>
            <person name="Glockner G."/>
            <person name="John U."/>
            <person name="Richards T."/>
            <person name="Worden A.Z."/>
            <person name="Zhang X."/>
            <person name="Grigoriev I.V."/>
            <person name="Allen A.E."/>
            <person name="Bidle K."/>
            <person name="Borodovsky M."/>
            <person name="Bowler C."/>
            <person name="Brownlee C."/>
            <person name="Cock J.M."/>
            <person name="Elias M."/>
            <person name="Gladyshev V.N."/>
            <person name="Groth M."/>
            <person name="Guda C."/>
            <person name="Hadaegh A."/>
            <person name="Iglesias-Rodriguez M.D."/>
            <person name="Jenkins J."/>
            <person name="Jones B.M."/>
            <person name="Lawson T."/>
            <person name="Leese F."/>
            <person name="Lindquist E."/>
            <person name="Lobanov A."/>
            <person name="Lomsadze A."/>
            <person name="Malik S.B."/>
            <person name="Marsh M.E."/>
            <person name="Mackinder L."/>
            <person name="Mock T."/>
            <person name="Mueller-Roeber B."/>
            <person name="Pagarete A."/>
            <person name="Parker M."/>
            <person name="Probert I."/>
            <person name="Quesneville H."/>
            <person name="Raines C."/>
            <person name="Rensing S.A."/>
            <person name="Riano-Pachon D.M."/>
            <person name="Richier S."/>
            <person name="Rokitta S."/>
            <person name="Shiraiwa Y."/>
            <person name="Soanes D.M."/>
            <person name="van der Giezen M."/>
            <person name="Wahlund T.M."/>
            <person name="Williams B."/>
            <person name="Wilson W."/>
            <person name="Wolfe G."/>
            <person name="Wurch L.L."/>
        </authorList>
    </citation>
    <scope>NUCLEOTIDE SEQUENCE</scope>
</reference>
<proteinExistence type="predicted"/>
<sequence length="160" mass="17258">MNVALSDDQGLEGGALLAIVGGEVVRCDRAEGTATLHASTLLHAVTRVQGSAARYSLILFYRQICPAAAHRLVECSVATMDLLYPPEEGSYSCDACGDSRLHRVRRSEPGGASSRCEHRRELEEQGCRSMWHCAAGCEYDLCGVCHDVGLADGVEYVSVR</sequence>
<evidence type="ECO:0000313" key="2">
    <source>
        <dbReference type="Proteomes" id="UP000013827"/>
    </source>
</evidence>
<evidence type="ECO:0008006" key="3">
    <source>
        <dbReference type="Google" id="ProtNLM"/>
    </source>
</evidence>
<dbReference type="PaxDb" id="2903-EOD32782"/>
<dbReference type="AlphaFoldDB" id="A0A0D3KAJ7"/>
<accession>A0A0D3KAJ7</accession>
<name>A0A0D3KAJ7_EMIH1</name>
<dbReference type="HOGENOM" id="CLU_1664005_0_0_1"/>
<dbReference type="RefSeq" id="XP_005785211.1">
    <property type="nucleotide sequence ID" value="XM_005785154.1"/>
</dbReference>
<reference evidence="1" key="2">
    <citation type="submission" date="2024-10" db="UniProtKB">
        <authorList>
            <consortium name="EnsemblProtists"/>
        </authorList>
    </citation>
    <scope>IDENTIFICATION</scope>
</reference>
<keyword evidence="2" id="KW-1185">Reference proteome</keyword>
<dbReference type="GeneID" id="17278054"/>
<dbReference type="EnsemblProtists" id="EOD32782">
    <property type="protein sequence ID" value="EOD32782"/>
    <property type="gene ID" value="EMIHUDRAFT_441752"/>
</dbReference>
<organism evidence="1 2">
    <name type="scientific">Emiliania huxleyi (strain CCMP1516)</name>
    <dbReference type="NCBI Taxonomy" id="280463"/>
    <lineage>
        <taxon>Eukaryota</taxon>
        <taxon>Haptista</taxon>
        <taxon>Haptophyta</taxon>
        <taxon>Prymnesiophyceae</taxon>
        <taxon>Isochrysidales</taxon>
        <taxon>Noelaerhabdaceae</taxon>
        <taxon>Emiliania</taxon>
    </lineage>
</organism>
<dbReference type="KEGG" id="ehx:EMIHUDRAFT_441752"/>
<dbReference type="Proteomes" id="UP000013827">
    <property type="component" value="Unassembled WGS sequence"/>
</dbReference>
<protein>
    <recommendedName>
        <fullName evidence="3">ZZ-type domain-containing protein</fullName>
    </recommendedName>
</protein>
<evidence type="ECO:0000313" key="1">
    <source>
        <dbReference type="EnsemblProtists" id="EOD32782"/>
    </source>
</evidence>